<comment type="function">
    <text evidence="4">Regulates COPI-mediated retrograde protein traffic at the interface between the Golgi apparatus and the endoplasmic reticulum. Involved in the maintenance of the Golgi apparatus morphology.</text>
</comment>
<feature type="domain" description="Protein kinase" evidence="6">
    <location>
        <begin position="18"/>
        <end position="268"/>
    </location>
</feature>
<dbReference type="InterPro" id="IPR011009">
    <property type="entry name" value="Kinase-like_dom_sf"/>
</dbReference>
<evidence type="ECO:0000256" key="1">
    <source>
        <dbReference type="ARBA" id="ARBA00038349"/>
    </source>
</evidence>
<evidence type="ECO:0000313" key="8">
    <source>
        <dbReference type="Proteomes" id="UP000801492"/>
    </source>
</evidence>
<dbReference type="InterPro" id="IPR000719">
    <property type="entry name" value="Prot_kinase_dom"/>
</dbReference>
<dbReference type="AlphaFoldDB" id="A0A8K0C6V9"/>
<feature type="compositionally biased region" description="Basic and acidic residues" evidence="5">
    <location>
        <begin position="775"/>
        <end position="798"/>
    </location>
</feature>
<sequence length="816" mass="90801">MWSFFSRDPSKDFSFEIGELVPGLQEKSVWTLHKGKKKGTNEEVSVFMYDIKSGSETQLEVAKGAVKRLKTLRHPSVLMFLDSLESDKVLYLASEYVEPLAYHIEALNLEGPQKELYIAWGIFQITRALSFLNNDGNLRHNNVNIWSIFVNAAGEWKLGGVEYVSSAQDNLTTAIKIIPSLEIYDPPEKNDPSKHRQITKCSADMWGLGCLIWEVFNGPLHQQSSLKCLDKIPKQLCPLYCELVGANPASRPNPADIITRCRKLGGYFKNDLVDTLLFLEEIQIKDKNEKNRFFSNLTPHLDNFPDNVCKHKILPQLITAFEYGDAGSAVLAPMFKLGRLLDEVDYQRKIVPCVVKLFASNDRATRSRLLMQLEHFIGHLQSATVNDQIFPQVAHGFMDTNPTIREQTVKSVIHLAPKLNYNNLNVEVLRHFARLQAKDDQGGIRTNTTVCLGKIAQHLHPQIRQKVLISAFIRAMRDPFPPARNAGVLALAATQQYYLLSEVSTRILPALCQLTMDPEKSVRDSVFRTIKGFLGKLEKVSEDPSLRESMEADVNTATPSLSNAAATWAGWAVTAVTAKFYRSQSDTVKSMNPIASKMLSKPASLEQPSSSSLSTTTSSVTSMTSLEHEDGSRGNDSVSDYDYDNWGDDNWGDMETGGQMGGSSSGSGGGGATSDPISPPSGSAPARTTDGWDNEEWGSLEEEPEAEAELTSPSEPWSAGEFAPATEDSRGQTRSISSYNWNTEGQTVNNRKPQSTWEDTEFEPLDENQGLTNPRLEEARKKREERKLMRQKEMEARRASRTTGGSGPMKLGSKKM</sequence>
<protein>
    <recommendedName>
        <fullName evidence="2">N-terminal kinase-like protein</fullName>
    </recommendedName>
    <alternativeName>
        <fullName evidence="3">SCY1-like protein 1</fullName>
    </alternativeName>
</protein>
<evidence type="ECO:0000256" key="3">
    <source>
        <dbReference type="ARBA" id="ARBA00042347"/>
    </source>
</evidence>
<dbReference type="Gene3D" id="1.10.510.10">
    <property type="entry name" value="Transferase(Phosphotransferase) domain 1"/>
    <property type="match status" value="1"/>
</dbReference>
<dbReference type="EMBL" id="VTPC01090713">
    <property type="protein sequence ID" value="KAF2881618.1"/>
    <property type="molecule type" value="Genomic_DNA"/>
</dbReference>
<dbReference type="PANTHER" id="PTHR12984">
    <property type="entry name" value="SCY1-RELATED S/T PROTEIN KINASE-LIKE"/>
    <property type="match status" value="1"/>
</dbReference>
<evidence type="ECO:0000256" key="4">
    <source>
        <dbReference type="ARBA" id="ARBA00056114"/>
    </source>
</evidence>
<dbReference type="Gene3D" id="3.30.200.20">
    <property type="entry name" value="Phosphorylase Kinase, domain 1"/>
    <property type="match status" value="1"/>
</dbReference>
<evidence type="ECO:0000259" key="6">
    <source>
        <dbReference type="PROSITE" id="PS50011"/>
    </source>
</evidence>
<keyword evidence="8" id="KW-1185">Reference proteome</keyword>
<dbReference type="Pfam" id="PF00069">
    <property type="entry name" value="Pkinase"/>
    <property type="match status" value="1"/>
</dbReference>
<dbReference type="InterPro" id="IPR016024">
    <property type="entry name" value="ARM-type_fold"/>
</dbReference>
<comment type="similarity">
    <text evidence="1">Belongs to the protein kinase superfamily.</text>
</comment>
<reference evidence="7" key="1">
    <citation type="submission" date="2019-08" db="EMBL/GenBank/DDBJ databases">
        <title>The genome of the North American firefly Photinus pyralis.</title>
        <authorList>
            <consortium name="Photinus pyralis genome working group"/>
            <person name="Fallon T.R."/>
            <person name="Sander Lower S.E."/>
            <person name="Weng J.-K."/>
        </authorList>
    </citation>
    <scope>NUCLEOTIDE SEQUENCE</scope>
    <source>
        <strain evidence="7">TRF0915ILg1</strain>
        <tissue evidence="7">Whole body</tissue>
    </source>
</reference>
<dbReference type="GO" id="GO:0005524">
    <property type="term" value="F:ATP binding"/>
    <property type="evidence" value="ECO:0007669"/>
    <property type="project" value="InterPro"/>
</dbReference>
<dbReference type="GO" id="GO:0004672">
    <property type="term" value="F:protein kinase activity"/>
    <property type="evidence" value="ECO:0007669"/>
    <property type="project" value="InterPro"/>
</dbReference>
<proteinExistence type="inferred from homology"/>
<feature type="compositionally biased region" description="Low complexity" evidence="5">
    <location>
        <begin position="609"/>
        <end position="625"/>
    </location>
</feature>
<feature type="region of interest" description="Disordered" evidence="5">
    <location>
        <begin position="600"/>
        <end position="816"/>
    </location>
</feature>
<dbReference type="Proteomes" id="UP000801492">
    <property type="component" value="Unassembled WGS sequence"/>
</dbReference>
<organism evidence="7 8">
    <name type="scientific">Ignelater luminosus</name>
    <name type="common">Cucubano</name>
    <name type="synonym">Pyrophorus luminosus</name>
    <dbReference type="NCBI Taxonomy" id="2038154"/>
    <lineage>
        <taxon>Eukaryota</taxon>
        <taxon>Metazoa</taxon>
        <taxon>Ecdysozoa</taxon>
        <taxon>Arthropoda</taxon>
        <taxon>Hexapoda</taxon>
        <taxon>Insecta</taxon>
        <taxon>Pterygota</taxon>
        <taxon>Neoptera</taxon>
        <taxon>Endopterygota</taxon>
        <taxon>Coleoptera</taxon>
        <taxon>Polyphaga</taxon>
        <taxon>Elateriformia</taxon>
        <taxon>Elateroidea</taxon>
        <taxon>Elateridae</taxon>
        <taxon>Agrypninae</taxon>
        <taxon>Pyrophorini</taxon>
        <taxon>Ignelater</taxon>
    </lineage>
</organism>
<name>A0A8K0C6V9_IGNLU</name>
<gene>
    <name evidence="7" type="ORF">ILUMI_24561</name>
</gene>
<evidence type="ECO:0000256" key="2">
    <source>
        <dbReference type="ARBA" id="ARBA00040972"/>
    </source>
</evidence>
<dbReference type="SUPFAM" id="SSF48371">
    <property type="entry name" value="ARM repeat"/>
    <property type="match status" value="1"/>
</dbReference>
<evidence type="ECO:0000313" key="7">
    <source>
        <dbReference type="EMBL" id="KAF2881618.1"/>
    </source>
</evidence>
<dbReference type="SUPFAM" id="SSF56112">
    <property type="entry name" value="Protein kinase-like (PK-like)"/>
    <property type="match status" value="1"/>
</dbReference>
<feature type="compositionally biased region" description="Acidic residues" evidence="5">
    <location>
        <begin position="639"/>
        <end position="652"/>
    </location>
</feature>
<comment type="caution">
    <text evidence="7">The sequence shown here is derived from an EMBL/GenBank/DDBJ whole genome shotgun (WGS) entry which is preliminary data.</text>
</comment>
<accession>A0A8K0C6V9</accession>
<dbReference type="OrthoDB" id="447103at2759"/>
<feature type="compositionally biased region" description="Gly residues" evidence="5">
    <location>
        <begin position="658"/>
        <end position="672"/>
    </location>
</feature>
<dbReference type="InterPro" id="IPR051177">
    <property type="entry name" value="CIK-Related_Protein"/>
</dbReference>
<dbReference type="InterPro" id="IPR011989">
    <property type="entry name" value="ARM-like"/>
</dbReference>
<dbReference type="PROSITE" id="PS50011">
    <property type="entry name" value="PROTEIN_KINASE_DOM"/>
    <property type="match status" value="1"/>
</dbReference>
<dbReference type="Gene3D" id="1.25.10.10">
    <property type="entry name" value="Leucine-rich Repeat Variant"/>
    <property type="match status" value="1"/>
</dbReference>
<dbReference type="PANTHER" id="PTHR12984:SF3">
    <property type="entry name" value="N-TERMINAL KINASE-LIKE PROTEIN"/>
    <property type="match status" value="1"/>
</dbReference>
<evidence type="ECO:0000256" key="5">
    <source>
        <dbReference type="SAM" id="MobiDB-lite"/>
    </source>
</evidence>
<feature type="compositionally biased region" description="Polar residues" evidence="5">
    <location>
        <begin position="732"/>
        <end position="757"/>
    </location>
</feature>
<feature type="compositionally biased region" description="Acidic residues" evidence="5">
    <location>
        <begin position="692"/>
        <end position="708"/>
    </location>
</feature>